<dbReference type="CDD" id="cd00331">
    <property type="entry name" value="IGPS"/>
    <property type="match status" value="1"/>
</dbReference>
<dbReference type="InterPro" id="IPR011060">
    <property type="entry name" value="RibuloseP-bd_barrel"/>
</dbReference>
<dbReference type="HAMAP" id="MF_00134_B">
    <property type="entry name" value="IGPS_B"/>
    <property type="match status" value="1"/>
</dbReference>
<reference evidence="10 11" key="1">
    <citation type="submission" date="2023-07" db="EMBL/GenBank/DDBJ databases">
        <title>Genomic Encyclopedia of Type Strains, Phase IV (KMG-IV): sequencing the most valuable type-strain genomes for metagenomic binning, comparative biology and taxonomic classification.</title>
        <authorList>
            <person name="Goeker M."/>
        </authorList>
    </citation>
    <scope>NUCLEOTIDE SEQUENCE [LARGE SCALE GENOMIC DNA]</scope>
    <source>
        <strain evidence="10 11">DSM 23494</strain>
    </source>
</reference>
<evidence type="ECO:0000256" key="1">
    <source>
        <dbReference type="ARBA" id="ARBA00001633"/>
    </source>
</evidence>
<accession>A0ABU0AJY4</accession>
<proteinExistence type="inferred from homology"/>
<dbReference type="Gene3D" id="3.20.20.70">
    <property type="entry name" value="Aldolase class I"/>
    <property type="match status" value="1"/>
</dbReference>
<dbReference type="Pfam" id="PF00218">
    <property type="entry name" value="IGPS"/>
    <property type="match status" value="1"/>
</dbReference>
<organism evidence="10 11">
    <name type="scientific">Cytobacillus purgationiresistens</name>
    <dbReference type="NCBI Taxonomy" id="863449"/>
    <lineage>
        <taxon>Bacteria</taxon>
        <taxon>Bacillati</taxon>
        <taxon>Bacillota</taxon>
        <taxon>Bacilli</taxon>
        <taxon>Bacillales</taxon>
        <taxon>Bacillaceae</taxon>
        <taxon>Cytobacillus</taxon>
    </lineage>
</organism>
<dbReference type="InterPro" id="IPR045186">
    <property type="entry name" value="Indole-3-glycerol_P_synth"/>
</dbReference>
<comment type="similarity">
    <text evidence="8">Belongs to the TrpC family.</text>
</comment>
<keyword evidence="11" id="KW-1185">Reference proteome</keyword>
<comment type="caution">
    <text evidence="10">The sequence shown here is derived from an EMBL/GenBank/DDBJ whole genome shotgun (WGS) entry which is preliminary data.</text>
</comment>
<keyword evidence="5 8" id="KW-0822">Tryptophan biosynthesis</keyword>
<sequence length="262" mass="28668">MDTILDKIIAEKEKEVAVLSNAAIYEDNLVREKRSLLSRLQKGEELAIIAEFKRASPSKGEINATLDPSEQARMYKAYGADAISVLTDKTFFKGSHEDLTVVYETVDVPILCKDFIIDEKQIIQAKNAGASLILLIVAALERERLQTLFDFAVKNDLEVLVEVHNDAEAALAIGLGAQIIGVNNRDLKTFQVDIGMTEKLAPVIKQAGAFLISESGLKTEEDVARVIRAGADGILVGEAFMKAENLEGLLISMKQPVKGVKR</sequence>
<dbReference type="PROSITE" id="PS00614">
    <property type="entry name" value="IGPS"/>
    <property type="match status" value="1"/>
</dbReference>
<comment type="catalytic activity">
    <reaction evidence="1 8">
        <text>1-(2-carboxyphenylamino)-1-deoxy-D-ribulose 5-phosphate + H(+) = (1S,2R)-1-C-(indol-3-yl)glycerol 3-phosphate + CO2 + H2O</text>
        <dbReference type="Rhea" id="RHEA:23476"/>
        <dbReference type="ChEBI" id="CHEBI:15377"/>
        <dbReference type="ChEBI" id="CHEBI:15378"/>
        <dbReference type="ChEBI" id="CHEBI:16526"/>
        <dbReference type="ChEBI" id="CHEBI:58613"/>
        <dbReference type="ChEBI" id="CHEBI:58866"/>
        <dbReference type="EC" id="4.1.1.48"/>
    </reaction>
</comment>
<dbReference type="PANTHER" id="PTHR22854">
    <property type="entry name" value="TRYPTOPHAN BIOSYNTHESIS PROTEIN"/>
    <property type="match status" value="1"/>
</dbReference>
<evidence type="ECO:0000256" key="3">
    <source>
        <dbReference type="ARBA" id="ARBA00022605"/>
    </source>
</evidence>
<evidence type="ECO:0000313" key="11">
    <source>
        <dbReference type="Proteomes" id="UP001238088"/>
    </source>
</evidence>
<dbReference type="InterPro" id="IPR013785">
    <property type="entry name" value="Aldolase_TIM"/>
</dbReference>
<evidence type="ECO:0000256" key="4">
    <source>
        <dbReference type="ARBA" id="ARBA00022793"/>
    </source>
</evidence>
<keyword evidence="6 8" id="KW-0057">Aromatic amino acid biosynthesis</keyword>
<dbReference type="NCBIfam" id="NF001371">
    <property type="entry name" value="PRK00278.1-3"/>
    <property type="match status" value="1"/>
</dbReference>
<evidence type="ECO:0000313" key="10">
    <source>
        <dbReference type="EMBL" id="MDQ0270365.1"/>
    </source>
</evidence>
<dbReference type="InterPro" id="IPR013798">
    <property type="entry name" value="Indole-3-glycerol_P_synth_dom"/>
</dbReference>
<protein>
    <recommendedName>
        <fullName evidence="8">Indole-3-glycerol phosphate synthase</fullName>
        <shortName evidence="8">IGPS</shortName>
        <ecNumber evidence="8">4.1.1.48</ecNumber>
    </recommendedName>
</protein>
<dbReference type="HAMAP" id="MF_00134_A">
    <property type="entry name" value="IGPS_A"/>
    <property type="match status" value="1"/>
</dbReference>
<gene>
    <name evidence="8" type="primary">trpC</name>
    <name evidence="10" type="ORF">J2S17_002240</name>
</gene>
<dbReference type="InterPro" id="IPR001468">
    <property type="entry name" value="Indole-3-GlycerolPSynthase_CS"/>
</dbReference>
<dbReference type="Proteomes" id="UP001238088">
    <property type="component" value="Unassembled WGS sequence"/>
</dbReference>
<dbReference type="SUPFAM" id="SSF51366">
    <property type="entry name" value="Ribulose-phoshate binding barrel"/>
    <property type="match status" value="1"/>
</dbReference>
<keyword evidence="4 8" id="KW-0210">Decarboxylase</keyword>
<evidence type="ECO:0000256" key="7">
    <source>
        <dbReference type="ARBA" id="ARBA00023239"/>
    </source>
</evidence>
<dbReference type="EC" id="4.1.1.48" evidence="8"/>
<evidence type="ECO:0000256" key="6">
    <source>
        <dbReference type="ARBA" id="ARBA00023141"/>
    </source>
</evidence>
<evidence type="ECO:0000256" key="2">
    <source>
        <dbReference type="ARBA" id="ARBA00004696"/>
    </source>
</evidence>
<dbReference type="EMBL" id="JAUSUB010000008">
    <property type="protein sequence ID" value="MDQ0270365.1"/>
    <property type="molecule type" value="Genomic_DNA"/>
</dbReference>
<keyword evidence="3 8" id="KW-0028">Amino-acid biosynthesis</keyword>
<comment type="pathway">
    <text evidence="2 8">Amino-acid biosynthesis; L-tryptophan biosynthesis; L-tryptophan from chorismate: step 4/5.</text>
</comment>
<dbReference type="NCBIfam" id="NF001377">
    <property type="entry name" value="PRK00278.2-4"/>
    <property type="match status" value="1"/>
</dbReference>
<name>A0ABU0AJY4_9BACI</name>
<feature type="domain" description="Indole-3-glycerol phosphate synthase" evidence="9">
    <location>
        <begin position="5"/>
        <end position="247"/>
    </location>
</feature>
<evidence type="ECO:0000259" key="9">
    <source>
        <dbReference type="Pfam" id="PF00218"/>
    </source>
</evidence>
<evidence type="ECO:0000256" key="5">
    <source>
        <dbReference type="ARBA" id="ARBA00022822"/>
    </source>
</evidence>
<evidence type="ECO:0000256" key="8">
    <source>
        <dbReference type="HAMAP-Rule" id="MF_00134"/>
    </source>
</evidence>
<dbReference type="RefSeq" id="WP_307474741.1">
    <property type="nucleotide sequence ID" value="NZ_JAUSUB010000008.1"/>
</dbReference>
<keyword evidence="7 8" id="KW-0456">Lyase</keyword>
<dbReference type="PANTHER" id="PTHR22854:SF2">
    <property type="entry name" value="INDOLE-3-GLYCEROL-PHOSPHATE SYNTHASE"/>
    <property type="match status" value="1"/>
</dbReference>